<protein>
    <submittedName>
        <fullName evidence="2">Uncharacterized protein</fullName>
    </submittedName>
</protein>
<sequence length="106" mass="11605">MTPVVNIRRPTVDWGVNLQRSVVAHPTDKGGYPVRQLPPLMLSYVAAVERSQPQAPTAPTPTADPKLISNSSKRKGSMGRGGTGSEDPPSVPSYMSVYREKRFRSR</sequence>
<comment type="caution">
    <text evidence="2">The sequence shown here is derived from an EMBL/GenBank/DDBJ whole genome shotgun (WGS) entry which is preliminary data.</text>
</comment>
<evidence type="ECO:0000313" key="3">
    <source>
        <dbReference type="Proteomes" id="UP000310200"/>
    </source>
</evidence>
<dbReference type="AlphaFoldDB" id="A0A4S2KKE6"/>
<feature type="non-terminal residue" evidence="2">
    <location>
        <position position="106"/>
    </location>
</feature>
<dbReference type="Proteomes" id="UP000310200">
    <property type="component" value="Unassembled WGS sequence"/>
</dbReference>
<name>A0A4S2KKE6_9HYME</name>
<feature type="region of interest" description="Disordered" evidence="1">
    <location>
        <begin position="49"/>
        <end position="106"/>
    </location>
</feature>
<gene>
    <name evidence="2" type="ORF">DBV15_01298</name>
</gene>
<keyword evidence="3" id="KW-1185">Reference proteome</keyword>
<accession>A0A4S2KKE6</accession>
<evidence type="ECO:0000313" key="2">
    <source>
        <dbReference type="EMBL" id="TGZ49656.1"/>
    </source>
</evidence>
<evidence type="ECO:0000256" key="1">
    <source>
        <dbReference type="SAM" id="MobiDB-lite"/>
    </source>
</evidence>
<organism evidence="2 3">
    <name type="scientific">Temnothorax longispinosus</name>
    <dbReference type="NCBI Taxonomy" id="300112"/>
    <lineage>
        <taxon>Eukaryota</taxon>
        <taxon>Metazoa</taxon>
        <taxon>Ecdysozoa</taxon>
        <taxon>Arthropoda</taxon>
        <taxon>Hexapoda</taxon>
        <taxon>Insecta</taxon>
        <taxon>Pterygota</taxon>
        <taxon>Neoptera</taxon>
        <taxon>Endopterygota</taxon>
        <taxon>Hymenoptera</taxon>
        <taxon>Apocrita</taxon>
        <taxon>Aculeata</taxon>
        <taxon>Formicoidea</taxon>
        <taxon>Formicidae</taxon>
        <taxon>Myrmicinae</taxon>
        <taxon>Temnothorax</taxon>
    </lineage>
</organism>
<reference evidence="2 3" key="1">
    <citation type="journal article" date="2019" name="Philos. Trans. R. Soc. Lond., B, Biol. Sci.">
        <title>Ant behaviour and brain gene expression of defending hosts depend on the ecological success of the intruding social parasite.</title>
        <authorList>
            <person name="Kaur R."/>
            <person name="Stoldt M."/>
            <person name="Jongepier E."/>
            <person name="Feldmeyer B."/>
            <person name="Menzel F."/>
            <person name="Bornberg-Bauer E."/>
            <person name="Foitzik S."/>
        </authorList>
    </citation>
    <scope>NUCLEOTIDE SEQUENCE [LARGE SCALE GENOMIC DNA]</scope>
    <source>
        <tissue evidence="2">Whole body</tissue>
    </source>
</reference>
<proteinExistence type="predicted"/>
<dbReference type="EMBL" id="QBLH01002107">
    <property type="protein sequence ID" value="TGZ49656.1"/>
    <property type="molecule type" value="Genomic_DNA"/>
</dbReference>